<evidence type="ECO:0000313" key="1">
    <source>
        <dbReference type="EMBL" id="UXE36463.1"/>
    </source>
</evidence>
<dbReference type="RefSeq" id="WP_260990225.1">
    <property type="nucleotide sequence ID" value="NZ_CP104450.1"/>
</dbReference>
<reference evidence="1" key="1">
    <citation type="submission" date="2022-09" db="EMBL/GenBank/DDBJ databases">
        <title>Multidrug resistance Raoultella ornithinolytica Strain MQB_Silv_108.</title>
        <authorList>
            <person name="Quintela-Baluja M."/>
        </authorList>
    </citation>
    <scope>NUCLEOTIDE SEQUENCE</scope>
    <source>
        <strain evidence="1">MQB_Silv_108</strain>
    </source>
</reference>
<dbReference type="Proteomes" id="UP001064206">
    <property type="component" value="Chromosome"/>
</dbReference>
<gene>
    <name evidence="1" type="ORF">N2J37_18100</name>
</gene>
<evidence type="ECO:0000313" key="2">
    <source>
        <dbReference type="Proteomes" id="UP001064206"/>
    </source>
</evidence>
<sequence length="83" mass="10008">MIEECDFGFIWGHTGFYDFYVNEDDSGQFLVGYLTYDGENGYVFAVSIEWFNNYKHEMISKYPNEYNGVNYKKFMQMVKKYLQ</sequence>
<proteinExistence type="predicted"/>
<dbReference type="AlphaFoldDB" id="A0A9Q9JCX9"/>
<accession>A0A9Q9JCX9</accession>
<name>A0A9Q9JCX9_RAOOR</name>
<protein>
    <submittedName>
        <fullName evidence="1">Uncharacterized protein</fullName>
    </submittedName>
</protein>
<organism evidence="1 2">
    <name type="scientific">Raoultella ornithinolytica</name>
    <name type="common">Klebsiella ornithinolytica</name>
    <dbReference type="NCBI Taxonomy" id="54291"/>
    <lineage>
        <taxon>Bacteria</taxon>
        <taxon>Pseudomonadati</taxon>
        <taxon>Pseudomonadota</taxon>
        <taxon>Gammaproteobacteria</taxon>
        <taxon>Enterobacterales</taxon>
        <taxon>Enterobacteriaceae</taxon>
        <taxon>Klebsiella/Raoultella group</taxon>
        <taxon>Raoultella</taxon>
    </lineage>
</organism>
<dbReference type="EMBL" id="CP104450">
    <property type="protein sequence ID" value="UXE36463.1"/>
    <property type="molecule type" value="Genomic_DNA"/>
</dbReference>